<protein>
    <submittedName>
        <fullName evidence="2">Uncharacterized protein</fullName>
    </submittedName>
</protein>
<feature type="region of interest" description="Disordered" evidence="1">
    <location>
        <begin position="18"/>
        <end position="41"/>
    </location>
</feature>
<feature type="compositionally biased region" description="Polar residues" evidence="1">
    <location>
        <begin position="20"/>
        <end position="41"/>
    </location>
</feature>
<feature type="compositionally biased region" description="Pro residues" evidence="1">
    <location>
        <begin position="143"/>
        <end position="158"/>
    </location>
</feature>
<reference evidence="2" key="2">
    <citation type="submission" date="2021-08" db="EMBL/GenBank/DDBJ databases">
        <authorList>
            <person name="Eriksson T."/>
        </authorList>
    </citation>
    <scope>NUCLEOTIDE SEQUENCE</scope>
    <source>
        <strain evidence="2">Stoneville</strain>
        <tissue evidence="2">Whole head</tissue>
    </source>
</reference>
<accession>A0A8J6HGI1</accession>
<dbReference type="EMBL" id="JABDTM020024519">
    <property type="protein sequence ID" value="KAH0814215.1"/>
    <property type="molecule type" value="Genomic_DNA"/>
</dbReference>
<evidence type="ECO:0000256" key="1">
    <source>
        <dbReference type="SAM" id="MobiDB-lite"/>
    </source>
</evidence>
<sequence>MKISNLADFKSDTVRRWVESNPSPTPQNNNLDTPKSVKNNINNNTIDFGQTFWNRQKEDMPMLLHQPPSHVILHETDQPLDFTMSKFKTKAATTVASQLKQYNLAAQQHMMLLQNNGVYFNRNNKGFARGSSPSSSSEEEGVGPPPAESPRSLPPSPAPIRSDAFEEYFVTCLKQLESSRKPQIAG</sequence>
<comment type="caution">
    <text evidence="2">The sequence shown here is derived from an EMBL/GenBank/DDBJ whole genome shotgun (WGS) entry which is preliminary data.</text>
</comment>
<evidence type="ECO:0000313" key="2">
    <source>
        <dbReference type="EMBL" id="KAH0814215.1"/>
    </source>
</evidence>
<gene>
    <name evidence="2" type="ORF">GEV33_008576</name>
</gene>
<evidence type="ECO:0000313" key="3">
    <source>
        <dbReference type="Proteomes" id="UP000719412"/>
    </source>
</evidence>
<dbReference type="AlphaFoldDB" id="A0A8J6HGI1"/>
<dbReference type="Proteomes" id="UP000719412">
    <property type="component" value="Unassembled WGS sequence"/>
</dbReference>
<feature type="region of interest" description="Disordered" evidence="1">
    <location>
        <begin position="124"/>
        <end position="160"/>
    </location>
</feature>
<proteinExistence type="predicted"/>
<keyword evidence="3" id="KW-1185">Reference proteome</keyword>
<name>A0A8J6HGI1_TENMO</name>
<organism evidence="2 3">
    <name type="scientific">Tenebrio molitor</name>
    <name type="common">Yellow mealworm beetle</name>
    <dbReference type="NCBI Taxonomy" id="7067"/>
    <lineage>
        <taxon>Eukaryota</taxon>
        <taxon>Metazoa</taxon>
        <taxon>Ecdysozoa</taxon>
        <taxon>Arthropoda</taxon>
        <taxon>Hexapoda</taxon>
        <taxon>Insecta</taxon>
        <taxon>Pterygota</taxon>
        <taxon>Neoptera</taxon>
        <taxon>Endopterygota</taxon>
        <taxon>Coleoptera</taxon>
        <taxon>Polyphaga</taxon>
        <taxon>Cucujiformia</taxon>
        <taxon>Tenebrionidae</taxon>
        <taxon>Tenebrio</taxon>
    </lineage>
</organism>
<reference evidence="2" key="1">
    <citation type="journal article" date="2020" name="J Insects Food Feed">
        <title>The yellow mealworm (Tenebrio molitor) genome: a resource for the emerging insects as food and feed industry.</title>
        <authorList>
            <person name="Eriksson T."/>
            <person name="Andere A."/>
            <person name="Kelstrup H."/>
            <person name="Emery V."/>
            <person name="Picard C."/>
        </authorList>
    </citation>
    <scope>NUCLEOTIDE SEQUENCE</scope>
    <source>
        <strain evidence="2">Stoneville</strain>
        <tissue evidence="2">Whole head</tissue>
    </source>
</reference>